<organism evidence="3 4">
    <name type="scientific">Phycomyces blakesleeanus (strain ATCC 8743b / DSM 1359 / FGSC 10004 / NBRC 33097 / NRRL 1555)</name>
    <dbReference type="NCBI Taxonomy" id="763407"/>
    <lineage>
        <taxon>Eukaryota</taxon>
        <taxon>Fungi</taxon>
        <taxon>Fungi incertae sedis</taxon>
        <taxon>Mucoromycota</taxon>
        <taxon>Mucoromycotina</taxon>
        <taxon>Mucoromycetes</taxon>
        <taxon>Mucorales</taxon>
        <taxon>Phycomycetaceae</taxon>
        <taxon>Phycomyces</taxon>
    </lineage>
</organism>
<feature type="domain" description="Dilute" evidence="2">
    <location>
        <begin position="1"/>
        <end position="169"/>
    </location>
</feature>
<accession>A0A163A8X6</accession>
<evidence type="ECO:0000313" key="4">
    <source>
        <dbReference type="Proteomes" id="UP000077315"/>
    </source>
</evidence>
<dbReference type="Pfam" id="PF01843">
    <property type="entry name" value="DIL"/>
    <property type="match status" value="1"/>
</dbReference>
<dbReference type="EMBL" id="KV440984">
    <property type="protein sequence ID" value="OAD71851.1"/>
    <property type="molecule type" value="Genomic_DNA"/>
</dbReference>
<proteinExistence type="predicted"/>
<dbReference type="VEuPathDB" id="FungiDB:PHYBLDRAFT_159190"/>
<dbReference type="InterPro" id="IPR002710">
    <property type="entry name" value="Dilute_dom"/>
</dbReference>
<dbReference type="PANTHER" id="PTHR16027">
    <property type="entry name" value="DILUTE DOMAIN-CONTAINING PROTEIN YPR089W"/>
    <property type="match status" value="1"/>
</dbReference>
<dbReference type="RefSeq" id="XP_018289891.1">
    <property type="nucleotide sequence ID" value="XM_018433938.1"/>
</dbReference>
<feature type="compositionally biased region" description="Low complexity" evidence="1">
    <location>
        <begin position="27"/>
        <end position="47"/>
    </location>
</feature>
<dbReference type="Proteomes" id="UP000077315">
    <property type="component" value="Unassembled WGS sequence"/>
</dbReference>
<keyword evidence="4" id="KW-1185">Reference proteome</keyword>
<feature type="non-terminal residue" evidence="3">
    <location>
        <position position="169"/>
    </location>
</feature>
<dbReference type="PANTHER" id="PTHR16027:SF6">
    <property type="entry name" value="DILUTE DOMAIN-CONTAINING PROTEIN"/>
    <property type="match status" value="1"/>
</dbReference>
<evidence type="ECO:0000256" key="1">
    <source>
        <dbReference type="SAM" id="MobiDB-lite"/>
    </source>
</evidence>
<dbReference type="InParanoid" id="A0A163A8X6"/>
<evidence type="ECO:0000259" key="2">
    <source>
        <dbReference type="PROSITE" id="PS51126"/>
    </source>
</evidence>
<gene>
    <name evidence="3" type="ORF">PHYBLDRAFT_159190</name>
</gene>
<reference evidence="4" key="1">
    <citation type="submission" date="2015-06" db="EMBL/GenBank/DDBJ databases">
        <title>Expansion of signal transduction pathways in fungi by whole-genome duplication.</title>
        <authorList>
            <consortium name="DOE Joint Genome Institute"/>
            <person name="Corrochano L.M."/>
            <person name="Kuo A."/>
            <person name="Marcet-Houben M."/>
            <person name="Polaino S."/>
            <person name="Salamov A."/>
            <person name="Villalobos J.M."/>
            <person name="Alvarez M.I."/>
            <person name="Avalos J."/>
            <person name="Benito E.P."/>
            <person name="Benoit I."/>
            <person name="Burger G."/>
            <person name="Camino L.P."/>
            <person name="Canovas D."/>
            <person name="Cerda-Olmedo E."/>
            <person name="Cheng J.-F."/>
            <person name="Dominguez A."/>
            <person name="Elias M."/>
            <person name="Eslava A.P."/>
            <person name="Glaser F."/>
            <person name="Grimwood J."/>
            <person name="Gutierrez G."/>
            <person name="Heitman J."/>
            <person name="Henrissat B."/>
            <person name="Iturriaga E.A."/>
            <person name="Lang B.F."/>
            <person name="Lavin J.L."/>
            <person name="Lee S."/>
            <person name="Li W."/>
            <person name="Lindquist E."/>
            <person name="Lopez-Garcia S."/>
            <person name="Luque E.M."/>
            <person name="Marcos A.T."/>
            <person name="Martin J."/>
            <person name="McCluskey K."/>
            <person name="Medina H.R."/>
            <person name="Miralles-Duran A."/>
            <person name="Miyazaki A."/>
            <person name="Munoz-Torres E."/>
            <person name="Oguiza J.A."/>
            <person name="Ohm R."/>
            <person name="Olmedo M."/>
            <person name="Orejas M."/>
            <person name="Ortiz-Castellanos L."/>
            <person name="Pisabarro A.G."/>
            <person name="Rodriguez-Romero J."/>
            <person name="Ruiz-Herrera J."/>
            <person name="Ruiz-Vazquez R."/>
            <person name="Sanz C."/>
            <person name="Schackwitz W."/>
            <person name="Schmutz J."/>
            <person name="Shahriari M."/>
            <person name="Shelest E."/>
            <person name="Silva-Franco F."/>
            <person name="Soanes D."/>
            <person name="Syed K."/>
            <person name="Tagua V.G."/>
            <person name="Talbot N.J."/>
            <person name="Thon M."/>
            <person name="De vries R.P."/>
            <person name="Wiebenga A."/>
            <person name="Yadav J.S."/>
            <person name="Braun E.L."/>
            <person name="Baker S."/>
            <person name="Garre V."/>
            <person name="Horwitz B."/>
            <person name="Torres-Martinez S."/>
            <person name="Idnurm A."/>
            <person name="Herrera-Estrella A."/>
            <person name="Gabaldon T."/>
            <person name="Grigoriev I.V."/>
        </authorList>
    </citation>
    <scope>NUCLEOTIDE SEQUENCE [LARGE SCALE GENOMIC DNA]</scope>
    <source>
        <strain evidence="4">NRRL 1555(-)</strain>
    </source>
</reference>
<feature type="region of interest" description="Disordered" evidence="1">
    <location>
        <begin position="27"/>
        <end position="54"/>
    </location>
</feature>
<dbReference type="InterPro" id="IPR052072">
    <property type="entry name" value="Vascular_dev_regulator"/>
</dbReference>
<dbReference type="STRING" id="763407.A0A163A8X6"/>
<dbReference type="OrthoDB" id="426293at2759"/>
<protein>
    <recommendedName>
        <fullName evidence="2">Dilute domain-containing protein</fullName>
    </recommendedName>
</protein>
<dbReference type="GeneID" id="28994844"/>
<sequence length="169" mass="19195">MMEEVNFANDWHRFFRRRSRHSIIASTTTTTTTTTNTNTTGSGSAGTDRGTCESPGRIQSPCSVVNVLRSIVELLQSYCVQPDIISQVVGQSLHYVSGEMISRMVNNRKYLCRSKALQIRMNLSSIEEWVRTNKKTLAGQRHQKQRQTANFFGEVLQLLQFLQCMSQLS</sequence>
<name>A0A163A8X6_PHYB8</name>
<dbReference type="AlphaFoldDB" id="A0A163A8X6"/>
<dbReference type="GO" id="GO:0051020">
    <property type="term" value="F:GTPase binding"/>
    <property type="evidence" value="ECO:0007669"/>
    <property type="project" value="TreeGrafter"/>
</dbReference>
<evidence type="ECO:0000313" key="3">
    <source>
        <dbReference type="EMBL" id="OAD71851.1"/>
    </source>
</evidence>
<dbReference type="PROSITE" id="PS51126">
    <property type="entry name" value="DILUTE"/>
    <property type="match status" value="1"/>
</dbReference>